<dbReference type="Proteomes" id="UP000095282">
    <property type="component" value="Unplaced"/>
</dbReference>
<dbReference type="PANTHER" id="PTHR31379">
    <property type="entry name" value="F-BOX C PROTEIN-RELATED-RELATED"/>
    <property type="match status" value="1"/>
</dbReference>
<evidence type="ECO:0000313" key="2">
    <source>
        <dbReference type="WBParaSite" id="Csp11.Scaffold629.g8306.t1"/>
    </source>
</evidence>
<sequence>MGDLKEPSRITVNSTTYLIGTYRHFETDHFLREHGRHNEQGGVGRDLDEFGFGDYSSNSIISPGDVITRDVRLDSDDDSDDEEELEDYLNGLRWVMAEKTKEENSDHFVYLDEDDPNYEYWSDWGSKSFDAIQREIDKTEADLHPYLCYRENRPLQITYSVVLTVKSKEEVLYQKYFGMKLHEVQKKLATSLFGNRKTINVKKLDIGVEEMVLRLPVEMKLNVQELSVLRDLPPLCEVLDQFVDVSFPLKKVWTECIEEPMTQLPIRTALKL</sequence>
<protein>
    <submittedName>
        <fullName evidence="2">Ribosomal_L9_C domain-containing protein</fullName>
    </submittedName>
</protein>
<dbReference type="Pfam" id="PF12078">
    <property type="entry name" value="DUF3557"/>
    <property type="match status" value="1"/>
</dbReference>
<organism evidence="1 2">
    <name type="scientific">Caenorhabditis tropicalis</name>
    <dbReference type="NCBI Taxonomy" id="1561998"/>
    <lineage>
        <taxon>Eukaryota</taxon>
        <taxon>Metazoa</taxon>
        <taxon>Ecdysozoa</taxon>
        <taxon>Nematoda</taxon>
        <taxon>Chromadorea</taxon>
        <taxon>Rhabditida</taxon>
        <taxon>Rhabditina</taxon>
        <taxon>Rhabditomorpha</taxon>
        <taxon>Rhabditoidea</taxon>
        <taxon>Rhabditidae</taxon>
        <taxon>Peloderinae</taxon>
        <taxon>Caenorhabditis</taxon>
    </lineage>
</organism>
<accession>A0A1I7UDS2</accession>
<keyword evidence="1" id="KW-1185">Reference proteome</keyword>
<dbReference type="PANTHER" id="PTHR31379:SF1">
    <property type="entry name" value="F-BOX C PROTEIN-RELATED"/>
    <property type="match status" value="1"/>
</dbReference>
<proteinExistence type="predicted"/>
<reference evidence="2" key="1">
    <citation type="submission" date="2016-11" db="UniProtKB">
        <authorList>
            <consortium name="WormBaseParasite"/>
        </authorList>
    </citation>
    <scope>IDENTIFICATION</scope>
</reference>
<evidence type="ECO:0000313" key="1">
    <source>
        <dbReference type="Proteomes" id="UP000095282"/>
    </source>
</evidence>
<name>A0A1I7UDS2_9PELO</name>
<dbReference type="AlphaFoldDB" id="A0A1I7UDS2"/>
<dbReference type="WBParaSite" id="Csp11.Scaffold629.g8306.t1">
    <property type="protein sequence ID" value="Csp11.Scaffold629.g8306.t1"/>
    <property type="gene ID" value="Csp11.Scaffold629.g8306"/>
</dbReference>
<dbReference type="InterPro" id="IPR021942">
    <property type="entry name" value="DUF3557"/>
</dbReference>